<proteinExistence type="inferred from homology"/>
<evidence type="ECO:0000313" key="6">
    <source>
        <dbReference type="Proteomes" id="UP000657006"/>
    </source>
</evidence>
<comment type="subcellular location">
    <subcellularLocation>
        <location evidence="3">Cytoplasm</location>
    </subcellularLocation>
</comment>
<keyword evidence="3" id="KW-0963">Cytoplasm</keyword>
<dbReference type="EC" id="2.3.1.266" evidence="3"/>
<comment type="caution">
    <text evidence="5">The sequence shown here is derived from an EMBL/GenBank/DDBJ whole genome shotgun (WGS) entry which is preliminary data.</text>
</comment>
<protein>
    <recommendedName>
        <fullName evidence="3">[Ribosomal protein bS18]-alanine N-acetyltransferase</fullName>
        <ecNumber evidence="3">2.3.1.266</ecNumber>
    </recommendedName>
</protein>
<evidence type="ECO:0000259" key="4">
    <source>
        <dbReference type="PROSITE" id="PS51186"/>
    </source>
</evidence>
<evidence type="ECO:0000313" key="5">
    <source>
        <dbReference type="EMBL" id="MBC8544352.1"/>
    </source>
</evidence>
<dbReference type="CDD" id="cd04301">
    <property type="entry name" value="NAT_SF"/>
    <property type="match status" value="1"/>
</dbReference>
<dbReference type="PROSITE" id="PS51186">
    <property type="entry name" value="GNAT"/>
    <property type="match status" value="1"/>
</dbReference>
<dbReference type="GO" id="GO:0005840">
    <property type="term" value="C:ribosome"/>
    <property type="evidence" value="ECO:0007669"/>
    <property type="project" value="UniProtKB-KW"/>
</dbReference>
<dbReference type="NCBIfam" id="TIGR01575">
    <property type="entry name" value="rimI"/>
    <property type="match status" value="1"/>
</dbReference>
<dbReference type="Proteomes" id="UP000657006">
    <property type="component" value="Unassembled WGS sequence"/>
</dbReference>
<comment type="similarity">
    <text evidence="3">Belongs to the acetyltransferase family. RimI subfamily.</text>
</comment>
<dbReference type="InterPro" id="IPR050832">
    <property type="entry name" value="Bact_Acetyltransf"/>
</dbReference>
<evidence type="ECO:0000256" key="1">
    <source>
        <dbReference type="ARBA" id="ARBA00022679"/>
    </source>
</evidence>
<organism evidence="5 6">
    <name type="scientific">Bianquea renquensis</name>
    <dbReference type="NCBI Taxonomy" id="2763661"/>
    <lineage>
        <taxon>Bacteria</taxon>
        <taxon>Bacillati</taxon>
        <taxon>Bacillota</taxon>
        <taxon>Clostridia</taxon>
        <taxon>Eubacteriales</taxon>
        <taxon>Bianqueaceae</taxon>
        <taxon>Bianquea</taxon>
    </lineage>
</organism>
<dbReference type="EMBL" id="JACRSQ010000020">
    <property type="protein sequence ID" value="MBC8544352.1"/>
    <property type="molecule type" value="Genomic_DNA"/>
</dbReference>
<dbReference type="Pfam" id="PF00583">
    <property type="entry name" value="Acetyltransf_1"/>
    <property type="match status" value="1"/>
</dbReference>
<name>A0A926HY12_9FIRM</name>
<reference evidence="5" key="1">
    <citation type="submission" date="2020-08" db="EMBL/GenBank/DDBJ databases">
        <title>Genome public.</title>
        <authorList>
            <person name="Liu C."/>
            <person name="Sun Q."/>
        </authorList>
    </citation>
    <scope>NUCLEOTIDE SEQUENCE</scope>
    <source>
        <strain evidence="5">NSJ-32</strain>
    </source>
</reference>
<dbReference type="InterPro" id="IPR000182">
    <property type="entry name" value="GNAT_dom"/>
</dbReference>
<keyword evidence="1" id="KW-0808">Transferase</keyword>
<dbReference type="AlphaFoldDB" id="A0A926HY12"/>
<keyword evidence="2" id="KW-0012">Acyltransferase</keyword>
<dbReference type="Gene3D" id="3.40.630.30">
    <property type="match status" value="1"/>
</dbReference>
<dbReference type="PANTHER" id="PTHR43877">
    <property type="entry name" value="AMINOALKYLPHOSPHONATE N-ACETYLTRANSFERASE-RELATED-RELATED"/>
    <property type="match status" value="1"/>
</dbReference>
<feature type="domain" description="N-acetyltransferase" evidence="4">
    <location>
        <begin position="3"/>
        <end position="147"/>
    </location>
</feature>
<dbReference type="GO" id="GO:0008999">
    <property type="term" value="F:protein-N-terminal-alanine acetyltransferase activity"/>
    <property type="evidence" value="ECO:0007669"/>
    <property type="project" value="UniProtKB-EC"/>
</dbReference>
<evidence type="ECO:0000256" key="2">
    <source>
        <dbReference type="ARBA" id="ARBA00023315"/>
    </source>
</evidence>
<dbReference type="RefSeq" id="WP_177718826.1">
    <property type="nucleotide sequence ID" value="NZ_JACRSQ010000020.1"/>
</dbReference>
<sequence length="147" mass="16782">MIYQIRPMTLEDVEAVAQLEQACFSMPWSREALAHELTGNHGAHYLVAEAEGEIIGYGGFWQIFDEAHITNIAVSQRWRRTGVASEILQGLDVWCESLGIQYVTLEVRMSNVAAQALYEKHGFYSAGIRPGYYEKPREDANIMWKKR</sequence>
<dbReference type="GO" id="GO:0005737">
    <property type="term" value="C:cytoplasm"/>
    <property type="evidence" value="ECO:0007669"/>
    <property type="project" value="UniProtKB-SubCell"/>
</dbReference>
<dbReference type="SUPFAM" id="SSF55729">
    <property type="entry name" value="Acyl-CoA N-acyltransferases (Nat)"/>
    <property type="match status" value="1"/>
</dbReference>
<comment type="function">
    <text evidence="3">Acetylates the N-terminal alanine of ribosomal protein bS18.</text>
</comment>
<keyword evidence="5" id="KW-0689">Ribosomal protein</keyword>
<keyword evidence="6" id="KW-1185">Reference proteome</keyword>
<gene>
    <name evidence="5" type="primary">rimI</name>
    <name evidence="5" type="ORF">H8730_12470</name>
</gene>
<evidence type="ECO:0000256" key="3">
    <source>
        <dbReference type="RuleBase" id="RU363094"/>
    </source>
</evidence>
<dbReference type="InterPro" id="IPR006464">
    <property type="entry name" value="AcTrfase_RimI/Ard1"/>
</dbReference>
<accession>A0A926HY12</accession>
<dbReference type="InterPro" id="IPR016181">
    <property type="entry name" value="Acyl_CoA_acyltransferase"/>
</dbReference>
<keyword evidence="5" id="KW-0687">Ribonucleoprotein</keyword>
<comment type="catalytic activity">
    <reaction evidence="3">
        <text>N-terminal L-alanyl-[ribosomal protein bS18] + acetyl-CoA = N-terminal N(alpha)-acetyl-L-alanyl-[ribosomal protein bS18] + CoA + H(+)</text>
        <dbReference type="Rhea" id="RHEA:43756"/>
        <dbReference type="Rhea" id="RHEA-COMP:10676"/>
        <dbReference type="Rhea" id="RHEA-COMP:10677"/>
        <dbReference type="ChEBI" id="CHEBI:15378"/>
        <dbReference type="ChEBI" id="CHEBI:57287"/>
        <dbReference type="ChEBI" id="CHEBI:57288"/>
        <dbReference type="ChEBI" id="CHEBI:64718"/>
        <dbReference type="ChEBI" id="CHEBI:83683"/>
        <dbReference type="EC" id="2.3.1.266"/>
    </reaction>
</comment>